<dbReference type="SUPFAM" id="SSF56801">
    <property type="entry name" value="Acetyl-CoA synthetase-like"/>
    <property type="match status" value="1"/>
</dbReference>
<dbReference type="AlphaFoldDB" id="A0A7S3YL39"/>
<gene>
    <name evidence="6" type="ORF">LGLO00237_LOCUS7226</name>
</gene>
<evidence type="ECO:0000256" key="2">
    <source>
        <dbReference type="ARBA" id="ARBA00022832"/>
    </source>
</evidence>
<organism evidence="6">
    <name type="scientific">Lotharella globosa</name>
    <dbReference type="NCBI Taxonomy" id="91324"/>
    <lineage>
        <taxon>Eukaryota</taxon>
        <taxon>Sar</taxon>
        <taxon>Rhizaria</taxon>
        <taxon>Cercozoa</taxon>
        <taxon>Chlorarachniophyceae</taxon>
        <taxon>Lotharella</taxon>
    </lineage>
</organism>
<evidence type="ECO:0000313" key="6">
    <source>
        <dbReference type="EMBL" id="CAE0655018.1"/>
    </source>
</evidence>
<dbReference type="EMBL" id="HBIV01009538">
    <property type="protein sequence ID" value="CAE0655018.1"/>
    <property type="molecule type" value="Transcribed_RNA"/>
</dbReference>
<dbReference type="PANTHER" id="PTHR43272:SF32">
    <property type="entry name" value="AMP-DEPENDENT SYNTHETASE_LIGASE DOMAIN-CONTAINING PROTEIN"/>
    <property type="match status" value="1"/>
</dbReference>
<dbReference type="Gene3D" id="3.40.50.12780">
    <property type="entry name" value="N-terminal domain of ligase-like"/>
    <property type="match status" value="1"/>
</dbReference>
<keyword evidence="1" id="KW-0436">Ligase</keyword>
<dbReference type="InterPro" id="IPR020845">
    <property type="entry name" value="AMP-binding_CS"/>
</dbReference>
<dbReference type="InterPro" id="IPR000873">
    <property type="entry name" value="AMP-dep_synth/lig_dom"/>
</dbReference>
<feature type="domain" description="AMP-dependent synthetase/ligase" evidence="5">
    <location>
        <begin position="68"/>
        <end position="542"/>
    </location>
</feature>
<evidence type="ECO:0000256" key="4">
    <source>
        <dbReference type="SAM" id="MobiDB-lite"/>
    </source>
</evidence>
<name>A0A7S3YL39_9EUKA</name>
<keyword evidence="3" id="KW-0443">Lipid metabolism</keyword>
<dbReference type="PANTHER" id="PTHR43272">
    <property type="entry name" value="LONG-CHAIN-FATTY-ACID--COA LIGASE"/>
    <property type="match status" value="1"/>
</dbReference>
<dbReference type="GO" id="GO:0004467">
    <property type="term" value="F:long-chain fatty acid-CoA ligase activity"/>
    <property type="evidence" value="ECO:0007669"/>
    <property type="project" value="TreeGrafter"/>
</dbReference>
<dbReference type="InterPro" id="IPR042099">
    <property type="entry name" value="ANL_N_sf"/>
</dbReference>
<accession>A0A7S3YL39</accession>
<evidence type="ECO:0000259" key="5">
    <source>
        <dbReference type="Pfam" id="PF00501"/>
    </source>
</evidence>
<dbReference type="PROSITE" id="PS00455">
    <property type="entry name" value="AMP_BINDING"/>
    <property type="match status" value="1"/>
</dbReference>
<evidence type="ECO:0000256" key="1">
    <source>
        <dbReference type="ARBA" id="ARBA00022598"/>
    </source>
</evidence>
<protein>
    <recommendedName>
        <fullName evidence="5">AMP-dependent synthetase/ligase domain-containing protein</fullName>
    </recommendedName>
</protein>
<proteinExistence type="predicted"/>
<keyword evidence="2" id="KW-0276">Fatty acid metabolism</keyword>
<dbReference type="Pfam" id="PF00501">
    <property type="entry name" value="AMP-binding"/>
    <property type="match status" value="1"/>
</dbReference>
<evidence type="ECO:0000256" key="3">
    <source>
        <dbReference type="ARBA" id="ARBA00023098"/>
    </source>
</evidence>
<dbReference type="GO" id="GO:0016020">
    <property type="term" value="C:membrane"/>
    <property type="evidence" value="ECO:0007669"/>
    <property type="project" value="TreeGrafter"/>
</dbReference>
<feature type="region of interest" description="Disordered" evidence="4">
    <location>
        <begin position="816"/>
        <end position="836"/>
    </location>
</feature>
<dbReference type="Pfam" id="PF23562">
    <property type="entry name" value="AMP-binding_C_3"/>
    <property type="match status" value="1"/>
</dbReference>
<reference evidence="6" key="1">
    <citation type="submission" date="2021-01" db="EMBL/GenBank/DDBJ databases">
        <authorList>
            <person name="Corre E."/>
            <person name="Pelletier E."/>
            <person name="Niang G."/>
            <person name="Scheremetjew M."/>
            <person name="Finn R."/>
            <person name="Kale V."/>
            <person name="Holt S."/>
            <person name="Cochrane G."/>
            <person name="Meng A."/>
            <person name="Brown T."/>
            <person name="Cohen L."/>
        </authorList>
    </citation>
    <scope>NUCLEOTIDE SEQUENCE</scope>
    <source>
        <strain evidence="6">CCCM811</strain>
    </source>
</reference>
<sequence length="862" mass="94542">MGCSSSRVSKSIPEQLPEEFLPMYADAKGPFWVMEADAEAPIIFAKKGPGSKDVNPPTTMLDLLRLAVEQHGEKTALRVERVDGKTPPPEQDDCKWQEWTYKQYMDDANMAARALMHMGVEQFGSVGIYGFNSPEWFLSEISTMFCGAKTAGIYPSDRVDNVVFKLKHSKASVIILEDEGKLSRLQPQKNDEGETFNPMDELPELKHVVMWAPAEKTPEFLESKHGKVPVITWADFMKLGEKTDLTALEERQKKIKPGHCCALIYTSGTTGRPKAVMISHDNITFVAGAFMAAVKSSGIGKTATAERLISYLPLSHIAGMVNDIIAPIYCTARTAAWSEVSFARPYDLKKSTIANRLRSVKPTLFLGVPRVWEKIADKLKAKGAETKGLAKTLSQFAKPRLLAVSKGQTLSGTEANPAGLFIAKKVSAKIKAALGLDELKFGFTGAAPIQVHTLEYFGSLGINIKEVYGMSECSAPTTISTDETHEWGSCGFPMPGIELKVLKEDKNGEYVEVPRAKNMFKAAEEEQGELCFRGRHIMMGYLANPDFKEDGGTEWAKKKNMAAIDKNGWLHSGDKGCMDKNGMVKITGRYKELIIGAGGENVAPVPIEANVKKLEPAVSNIMMVGDKRKFIVALVALKVEGATGELAGTNKLEKAAQLVEGVQTVEQAMDSKEYVAKIWEAIQKTNKDHSVVTKGAASIKRFTIIPRDFSVEGNELTSTLKLKRSVVEKMYHDAIEKIYDPSVGRDDFYVKCFETDGKTEAKDETKEKVSAEEVKEKVSAEVDKASAEVEKASADVAASVDKLSAEVAKETAEVAKEAEEVTKETEEVAKDTAKETADVVKETVEEAKEKLTTDEAKEKVEA</sequence>
<dbReference type="GO" id="GO:0005783">
    <property type="term" value="C:endoplasmic reticulum"/>
    <property type="evidence" value="ECO:0007669"/>
    <property type="project" value="TreeGrafter"/>
</dbReference>